<keyword evidence="2" id="KW-1185">Reference proteome</keyword>
<dbReference type="EMBL" id="VTPC01003549">
    <property type="protein sequence ID" value="KAF2898370.1"/>
    <property type="molecule type" value="Genomic_DNA"/>
</dbReference>
<gene>
    <name evidence="1" type="ORF">ILUMI_07805</name>
</gene>
<sequence length="106" mass="11760">MVGTYVRTCDCQSWDAVNMQKAINAVNNKEIGWLRASKTFGVLQATPQYGVHSTCLMFEIALLRSLVEEMFGLRIVQFILSLLVEGISLALLTSSMVCSKISEVIK</sequence>
<organism evidence="1 2">
    <name type="scientific">Ignelater luminosus</name>
    <name type="common">Cucubano</name>
    <name type="synonym">Pyrophorus luminosus</name>
    <dbReference type="NCBI Taxonomy" id="2038154"/>
    <lineage>
        <taxon>Eukaryota</taxon>
        <taxon>Metazoa</taxon>
        <taxon>Ecdysozoa</taxon>
        <taxon>Arthropoda</taxon>
        <taxon>Hexapoda</taxon>
        <taxon>Insecta</taxon>
        <taxon>Pterygota</taxon>
        <taxon>Neoptera</taxon>
        <taxon>Endopterygota</taxon>
        <taxon>Coleoptera</taxon>
        <taxon>Polyphaga</taxon>
        <taxon>Elateriformia</taxon>
        <taxon>Elateroidea</taxon>
        <taxon>Elateridae</taxon>
        <taxon>Agrypninae</taxon>
        <taxon>Pyrophorini</taxon>
        <taxon>Ignelater</taxon>
    </lineage>
</organism>
<reference evidence="1" key="1">
    <citation type="submission" date="2019-08" db="EMBL/GenBank/DDBJ databases">
        <title>The genome of the North American firefly Photinus pyralis.</title>
        <authorList>
            <consortium name="Photinus pyralis genome working group"/>
            <person name="Fallon T.R."/>
            <person name="Sander Lower S.E."/>
            <person name="Weng J.-K."/>
        </authorList>
    </citation>
    <scope>NUCLEOTIDE SEQUENCE</scope>
    <source>
        <strain evidence="1">TRF0915ILg1</strain>
        <tissue evidence="1">Whole body</tissue>
    </source>
</reference>
<dbReference type="OrthoDB" id="6763942at2759"/>
<dbReference type="Gene3D" id="1.10.10.60">
    <property type="entry name" value="Homeodomain-like"/>
    <property type="match status" value="1"/>
</dbReference>
<name>A0A8K0D2S6_IGNLU</name>
<comment type="caution">
    <text evidence="1">The sequence shown here is derived from an EMBL/GenBank/DDBJ whole genome shotgun (WGS) entry which is preliminary data.</text>
</comment>
<protein>
    <submittedName>
        <fullName evidence="1">Uncharacterized protein</fullName>
    </submittedName>
</protein>
<accession>A0A8K0D2S6</accession>
<evidence type="ECO:0000313" key="2">
    <source>
        <dbReference type="Proteomes" id="UP000801492"/>
    </source>
</evidence>
<dbReference type="AlphaFoldDB" id="A0A8K0D2S6"/>
<dbReference type="Proteomes" id="UP000801492">
    <property type="component" value="Unassembled WGS sequence"/>
</dbReference>
<proteinExistence type="predicted"/>
<evidence type="ECO:0000313" key="1">
    <source>
        <dbReference type="EMBL" id="KAF2898370.1"/>
    </source>
</evidence>